<gene>
    <name evidence="1" type="ORF">UFOPK1773_01014</name>
</gene>
<protein>
    <submittedName>
        <fullName evidence="1">Unannotated protein</fullName>
    </submittedName>
</protein>
<accession>A0A6J6FZD2</accession>
<dbReference type="EMBL" id="CAEZUA010000076">
    <property type="protein sequence ID" value="CAB4594386.1"/>
    <property type="molecule type" value="Genomic_DNA"/>
</dbReference>
<sequence>MTSMFPERSAVTAAVGSESLTNLISVSFEANPKYFGFLTIVSETFGLNSLTMNGPDELGFTLNVATSLTLIILIPASATGRRALGVERSKITLLPEAVTFVTILTLLRS</sequence>
<name>A0A6J6FZD2_9ZZZZ</name>
<proteinExistence type="predicted"/>
<dbReference type="AlphaFoldDB" id="A0A6J6FZD2"/>
<evidence type="ECO:0000313" key="1">
    <source>
        <dbReference type="EMBL" id="CAB4594386.1"/>
    </source>
</evidence>
<organism evidence="1">
    <name type="scientific">freshwater metagenome</name>
    <dbReference type="NCBI Taxonomy" id="449393"/>
    <lineage>
        <taxon>unclassified sequences</taxon>
        <taxon>metagenomes</taxon>
        <taxon>ecological metagenomes</taxon>
    </lineage>
</organism>
<reference evidence="1" key="1">
    <citation type="submission" date="2020-05" db="EMBL/GenBank/DDBJ databases">
        <authorList>
            <person name="Chiriac C."/>
            <person name="Salcher M."/>
            <person name="Ghai R."/>
            <person name="Kavagutti S V."/>
        </authorList>
    </citation>
    <scope>NUCLEOTIDE SEQUENCE</scope>
</reference>